<keyword evidence="5" id="KW-0408">Iron</keyword>
<evidence type="ECO:0000256" key="5">
    <source>
        <dbReference type="ARBA" id="ARBA00023004"/>
    </source>
</evidence>
<keyword evidence="4" id="KW-0560">Oxidoreductase</keyword>
<sequence length="310" mass="34446">MSTLENDVITIAPASPFLGADVTGISVAHLVKSPDVATVQSLRQALDQFLVLRFRQPSLTDDEIVGFATLFGKILSDRKNTGEMDSVQPSGRAELKVLSNATASDGRPVGDKGAAAQIWHTDGSHRERPNAYSVLYARNAPDNPPRTGFMNTYTLYESLPSDLKKEISTLRAVFSVHNRSQDFNTFMTGASVDDAKRADGPRHPLVRLHPSTNRPFLYLPRRRDALIEGYSSEKSRNLLERLWAAVFSLSDQWHAALEANDFVIFDNRAVLHNREGWESTQERTVFHLALEGETPIPAFALRTVEQSKTA</sequence>
<dbReference type="KEGG" id="pht:BLM14_26310"/>
<dbReference type="PANTHER" id="PTHR30468">
    <property type="entry name" value="ALPHA-KETOGLUTARATE-DEPENDENT SULFONATE DIOXYGENASE"/>
    <property type="match status" value="1"/>
</dbReference>
<evidence type="ECO:0000313" key="7">
    <source>
        <dbReference type="EMBL" id="PIO44659.1"/>
    </source>
</evidence>
<gene>
    <name evidence="7" type="ORF">B5P45_12465</name>
</gene>
<comment type="caution">
    <text evidence="7">The sequence shown here is derived from an EMBL/GenBank/DDBJ whole genome shotgun (WGS) entry which is preliminary data.</text>
</comment>
<dbReference type="GO" id="GO:0005737">
    <property type="term" value="C:cytoplasm"/>
    <property type="evidence" value="ECO:0007669"/>
    <property type="project" value="TreeGrafter"/>
</dbReference>
<proteinExistence type="inferred from homology"/>
<keyword evidence="2" id="KW-0479">Metal-binding</keyword>
<dbReference type="GO" id="GO:0000908">
    <property type="term" value="F:taurine dioxygenase activity"/>
    <property type="evidence" value="ECO:0007669"/>
    <property type="project" value="TreeGrafter"/>
</dbReference>
<protein>
    <recommendedName>
        <fullName evidence="6">TauD/TfdA-like domain-containing protein</fullName>
    </recommendedName>
</protein>
<dbReference type="SUPFAM" id="SSF51197">
    <property type="entry name" value="Clavaminate synthase-like"/>
    <property type="match status" value="1"/>
</dbReference>
<dbReference type="OrthoDB" id="7209371at2"/>
<organism evidence="7 8">
    <name type="scientific">Phyllobacterium zundukense</name>
    <dbReference type="NCBI Taxonomy" id="1867719"/>
    <lineage>
        <taxon>Bacteria</taxon>
        <taxon>Pseudomonadati</taxon>
        <taxon>Pseudomonadota</taxon>
        <taxon>Alphaproteobacteria</taxon>
        <taxon>Hyphomicrobiales</taxon>
        <taxon>Phyllobacteriaceae</taxon>
        <taxon>Phyllobacterium</taxon>
    </lineage>
</organism>
<feature type="domain" description="TauD/TfdA-like" evidence="6">
    <location>
        <begin position="11"/>
        <end position="285"/>
    </location>
</feature>
<evidence type="ECO:0000256" key="4">
    <source>
        <dbReference type="ARBA" id="ARBA00023002"/>
    </source>
</evidence>
<evidence type="ECO:0000256" key="3">
    <source>
        <dbReference type="ARBA" id="ARBA00022964"/>
    </source>
</evidence>
<dbReference type="PANTHER" id="PTHR30468:SF1">
    <property type="entry name" value="ALPHA-KETOGLUTARATE-DEPENDENT SULFONATE DIOXYGENASE"/>
    <property type="match status" value="1"/>
</dbReference>
<dbReference type="InterPro" id="IPR042098">
    <property type="entry name" value="TauD-like_sf"/>
</dbReference>
<dbReference type="RefSeq" id="WP_100003126.1">
    <property type="nucleotide sequence ID" value="NZ_CP017943.1"/>
</dbReference>
<dbReference type="InterPro" id="IPR003819">
    <property type="entry name" value="TauD/TfdA-like"/>
</dbReference>
<reference evidence="8" key="1">
    <citation type="journal article" date="2017" name="Int J Environ Stud">
        <title>Does the Miocene-Pliocene relict legume Oxytropis triphylla form nitrogen-fixing nodules with a combination of bacterial strains?</title>
        <authorList>
            <person name="Safronova V."/>
            <person name="Belimov A."/>
            <person name="Sazanova A."/>
            <person name="Kuznetsova I."/>
            <person name="Popova J."/>
            <person name="Andronov E."/>
            <person name="Verkhozina A."/>
            <person name="Tikhonovich I."/>
        </authorList>
    </citation>
    <scope>NUCLEOTIDE SEQUENCE [LARGE SCALE GENOMIC DNA]</scope>
    <source>
        <strain evidence="8">Tri-38</strain>
    </source>
</reference>
<dbReference type="Pfam" id="PF02668">
    <property type="entry name" value="TauD"/>
    <property type="match status" value="1"/>
</dbReference>
<dbReference type="EMBL" id="MZMT01000028">
    <property type="protein sequence ID" value="PIO44659.1"/>
    <property type="molecule type" value="Genomic_DNA"/>
</dbReference>
<evidence type="ECO:0000259" key="6">
    <source>
        <dbReference type="Pfam" id="PF02668"/>
    </source>
</evidence>
<comment type="similarity">
    <text evidence="1">Belongs to the TfdA dioxygenase family.</text>
</comment>
<name>A0A2N9VYU1_9HYPH</name>
<dbReference type="GO" id="GO:0006790">
    <property type="term" value="P:sulfur compound metabolic process"/>
    <property type="evidence" value="ECO:0007669"/>
    <property type="project" value="TreeGrafter"/>
</dbReference>
<dbReference type="AlphaFoldDB" id="A0A2N9VYU1"/>
<evidence type="ECO:0000313" key="8">
    <source>
        <dbReference type="Proteomes" id="UP000232163"/>
    </source>
</evidence>
<evidence type="ECO:0000256" key="2">
    <source>
        <dbReference type="ARBA" id="ARBA00022723"/>
    </source>
</evidence>
<dbReference type="Proteomes" id="UP000232163">
    <property type="component" value="Unassembled WGS sequence"/>
</dbReference>
<evidence type="ECO:0000256" key="1">
    <source>
        <dbReference type="ARBA" id="ARBA00005896"/>
    </source>
</evidence>
<keyword evidence="3" id="KW-0223">Dioxygenase</keyword>
<keyword evidence="8" id="KW-1185">Reference proteome</keyword>
<accession>A0A2N9VYU1</accession>
<dbReference type="GO" id="GO:0046872">
    <property type="term" value="F:metal ion binding"/>
    <property type="evidence" value="ECO:0007669"/>
    <property type="project" value="UniProtKB-KW"/>
</dbReference>
<dbReference type="InterPro" id="IPR051323">
    <property type="entry name" value="AtsK-like"/>
</dbReference>
<dbReference type="Gene3D" id="3.60.130.10">
    <property type="entry name" value="Clavaminate synthase-like"/>
    <property type="match status" value="1"/>
</dbReference>